<organism evidence="1">
    <name type="scientific">Tanacetum cinerariifolium</name>
    <name type="common">Dalmatian daisy</name>
    <name type="synonym">Chrysanthemum cinerariifolium</name>
    <dbReference type="NCBI Taxonomy" id="118510"/>
    <lineage>
        <taxon>Eukaryota</taxon>
        <taxon>Viridiplantae</taxon>
        <taxon>Streptophyta</taxon>
        <taxon>Embryophyta</taxon>
        <taxon>Tracheophyta</taxon>
        <taxon>Spermatophyta</taxon>
        <taxon>Magnoliopsida</taxon>
        <taxon>eudicotyledons</taxon>
        <taxon>Gunneridae</taxon>
        <taxon>Pentapetalae</taxon>
        <taxon>asterids</taxon>
        <taxon>campanulids</taxon>
        <taxon>Asterales</taxon>
        <taxon>Asteraceae</taxon>
        <taxon>Asteroideae</taxon>
        <taxon>Anthemideae</taxon>
        <taxon>Anthemidinae</taxon>
        <taxon>Tanacetum</taxon>
    </lineage>
</organism>
<feature type="non-terminal residue" evidence="1">
    <location>
        <position position="70"/>
    </location>
</feature>
<comment type="caution">
    <text evidence="1">The sequence shown here is derived from an EMBL/GenBank/DDBJ whole genome shotgun (WGS) entry which is preliminary data.</text>
</comment>
<gene>
    <name evidence="1" type="ORF">Tci_899613</name>
</gene>
<proteinExistence type="predicted"/>
<sequence>MEAKEKGVVLDAEAKAFLADVECTALYDDSLAITTTISFEVSHEDAYDSNVDEAPHADAAFMANLTGTST</sequence>
<protein>
    <submittedName>
        <fullName evidence="1">Uncharacterized protein</fullName>
    </submittedName>
</protein>
<evidence type="ECO:0000313" key="1">
    <source>
        <dbReference type="EMBL" id="GFD27644.1"/>
    </source>
</evidence>
<reference evidence="1" key="1">
    <citation type="journal article" date="2019" name="Sci. Rep.">
        <title>Draft genome of Tanacetum cinerariifolium, the natural source of mosquito coil.</title>
        <authorList>
            <person name="Yamashiro T."/>
            <person name="Shiraishi A."/>
            <person name="Satake H."/>
            <person name="Nakayama K."/>
        </authorList>
    </citation>
    <scope>NUCLEOTIDE SEQUENCE</scope>
</reference>
<dbReference type="EMBL" id="BKCJ011378615">
    <property type="protein sequence ID" value="GFD27644.1"/>
    <property type="molecule type" value="Genomic_DNA"/>
</dbReference>
<name>A0A699V6D5_TANCI</name>
<dbReference type="AlphaFoldDB" id="A0A699V6D5"/>
<accession>A0A699V6D5</accession>